<gene>
    <name evidence="1" type="ORF">JR316_006867</name>
</gene>
<organism evidence="1">
    <name type="scientific">Psilocybe cubensis</name>
    <name type="common">Psychedelic mushroom</name>
    <name type="synonym">Stropharia cubensis</name>
    <dbReference type="NCBI Taxonomy" id="181762"/>
    <lineage>
        <taxon>Eukaryota</taxon>
        <taxon>Fungi</taxon>
        <taxon>Dikarya</taxon>
        <taxon>Basidiomycota</taxon>
        <taxon>Agaricomycotina</taxon>
        <taxon>Agaricomycetes</taxon>
        <taxon>Agaricomycetidae</taxon>
        <taxon>Agaricales</taxon>
        <taxon>Agaricineae</taxon>
        <taxon>Strophariaceae</taxon>
        <taxon>Psilocybe</taxon>
    </lineage>
</organism>
<protein>
    <submittedName>
        <fullName evidence="1">Uncharacterized protein</fullName>
    </submittedName>
</protein>
<sequence length="662" mass="74747">MAFSTQAKRVDSIFYQLPPAPPHSLLNFTTLPSPTPPSPVKHWEEDVLAHRKLFHCIKSLHKRIGYNRRRIVEWPVESSNTSSLSPADYMQSLISPIANLLNTLHGPHVLQGNPMGCVKVELGNSIVGATFTCDKDFKFFSALPPYILFVPNELFEPDGQTCSADLKFAFSKISDSASSVIVTNFKDVAVFFMSKGGHIPLGRDVFMKVETSEIPATLRVLAAACLLDALPPFGYIEGPDLDAGIWNEDIILPMGPPQNPDQPLHSDEHLIATCHRNSDFDLATLVRDRGRALQFFRWNKHMLQHKSKLVAQANSTLQGNTNQRFNPAIHVPPPLYPFDPSEIPSDTKNHLQMIYCDSPLSQGGLDDALAQSKSFTIRIQDVLAEGEKKGFCTVYRCQLTSIDGRSVSSSPLLCLKLFDDRFQDLHDLIDYEDPIPLWFGPVFFAEDRADIETTVYDKLRSVQGTVVPWFYGQHQFILPNGVAVQGLLMEYIDGYHLNSERVNELSYAQQIQVIQSCRHAVRVLDAGDITQMDWHDGQFLLYTHPTAQVECVVLLDFSMTHQTFEPNFINHRQNCFRMMRALLNSGPPSGGLDSELIFQYYDNPDKWDPVMALVTDRKGRQKWMEYTGSVFPYLELEEPPAQLEEDIKISWINAISHMSSSK</sequence>
<evidence type="ECO:0000313" key="1">
    <source>
        <dbReference type="EMBL" id="KAG5168272.1"/>
    </source>
</evidence>
<reference evidence="1" key="1">
    <citation type="submission" date="2021-02" db="EMBL/GenBank/DDBJ databases">
        <title>Psilocybe cubensis genome.</title>
        <authorList>
            <person name="Mckernan K.J."/>
            <person name="Crawford S."/>
            <person name="Trippe A."/>
            <person name="Kane L.T."/>
            <person name="Mclaughlin S."/>
        </authorList>
    </citation>
    <scope>NUCLEOTIDE SEQUENCE [LARGE SCALE GENOMIC DNA]</scope>
    <source>
        <strain evidence="1">MGC-MH-2018</strain>
    </source>
</reference>
<name>A0A8H8CJ15_PSICU</name>
<accession>A0A8H8CJ15</accession>
<comment type="caution">
    <text evidence="1">The sequence shown here is derived from an EMBL/GenBank/DDBJ whole genome shotgun (WGS) entry which is preliminary data.</text>
</comment>
<dbReference type="EMBL" id="JAFIQS010000006">
    <property type="protein sequence ID" value="KAG5168272.1"/>
    <property type="molecule type" value="Genomic_DNA"/>
</dbReference>
<dbReference type="AlphaFoldDB" id="A0A8H8CJ15"/>
<proteinExistence type="predicted"/>